<reference evidence="1 2" key="1">
    <citation type="journal article" date="2014" name="Int. J. Syst. Evol. Microbiol.">
        <title>Complete genome sequence of Corynebacterium casei LMG S-19264T (=DSM 44701T), isolated from a smear-ripened cheese.</title>
        <authorList>
            <consortium name="US DOE Joint Genome Institute (JGI-PGF)"/>
            <person name="Walter F."/>
            <person name="Albersmeier A."/>
            <person name="Kalinowski J."/>
            <person name="Ruckert C."/>
        </authorList>
    </citation>
    <scope>NUCLEOTIDE SEQUENCE [LARGE SCALE GENOMIC DNA]</scope>
    <source>
        <strain evidence="1 2">KCTC 12866</strain>
    </source>
</reference>
<keyword evidence="2" id="KW-1185">Reference proteome</keyword>
<name>A0A8J3D1P8_9BACT</name>
<gene>
    <name evidence="1" type="ORF">GCM10007390_06970</name>
</gene>
<dbReference type="RefSeq" id="WP_189562951.1">
    <property type="nucleotide sequence ID" value="NZ_BMXF01000001.1"/>
</dbReference>
<evidence type="ECO:0000313" key="1">
    <source>
        <dbReference type="EMBL" id="GHB56262.1"/>
    </source>
</evidence>
<dbReference type="Proteomes" id="UP000598271">
    <property type="component" value="Unassembled WGS sequence"/>
</dbReference>
<sequence length="57" mass="6586">MPKFSVKADEFERGINKTQTSHFFLIQKEKSGFCAQIKVVPPALVDYMTTDFVFLKK</sequence>
<accession>A0A8J3D1P8</accession>
<proteinExistence type="predicted"/>
<dbReference type="AlphaFoldDB" id="A0A8J3D1P8"/>
<evidence type="ECO:0000313" key="2">
    <source>
        <dbReference type="Proteomes" id="UP000598271"/>
    </source>
</evidence>
<protein>
    <submittedName>
        <fullName evidence="1">Uncharacterized protein</fullName>
    </submittedName>
</protein>
<organism evidence="1 2">
    <name type="scientific">Persicitalea jodogahamensis</name>
    <dbReference type="NCBI Taxonomy" id="402147"/>
    <lineage>
        <taxon>Bacteria</taxon>
        <taxon>Pseudomonadati</taxon>
        <taxon>Bacteroidota</taxon>
        <taxon>Cytophagia</taxon>
        <taxon>Cytophagales</taxon>
        <taxon>Spirosomataceae</taxon>
        <taxon>Persicitalea</taxon>
    </lineage>
</organism>
<comment type="caution">
    <text evidence="1">The sequence shown here is derived from an EMBL/GenBank/DDBJ whole genome shotgun (WGS) entry which is preliminary data.</text>
</comment>
<dbReference type="EMBL" id="BMXF01000001">
    <property type="protein sequence ID" value="GHB56262.1"/>
    <property type="molecule type" value="Genomic_DNA"/>
</dbReference>